<accession>A0A3P7Z1S4</accession>
<dbReference type="OrthoDB" id="10059790at2759"/>
<evidence type="ECO:0000313" key="3">
    <source>
        <dbReference type="WBParaSite" id="HPBE_0001318701-mRNA-1"/>
    </source>
</evidence>
<protein>
    <submittedName>
        <fullName evidence="3">Reverse transcriptase domain-containing protein</fullName>
    </submittedName>
</protein>
<dbReference type="WBParaSite" id="HPBE_0001318701-mRNA-1">
    <property type="protein sequence ID" value="HPBE_0001318701-mRNA-1"/>
    <property type="gene ID" value="HPBE_0001318701"/>
</dbReference>
<gene>
    <name evidence="1" type="ORF">HPBE_LOCUS13188</name>
</gene>
<sequence length="383" mass="43559">MAAPWTLLYADNVMLAYEDRAELERQAHAWCDRLALFGLKLNVKKTEYLTTDVNELGSIKINGIELSRVTSFKYLGSTITSDGSLKLEVNAGVSAAWSKWRSLSGVLCDRTIPERLKSKVYRTVVRPVATYGAECWPLTKEIESRLSVMETKRLRWTAGVTRLDQVRNDTIRHKFGVAPIAEKLREARFRWYGHVLRANDDTVVAWCDRLALFGLKLNVKKTEYLTTDVNELGSIKINGIELSRVTSFKYLGSTITSDGSLKLEVNAGVSAAWSKWRSLSGVLCDRTIPERLKSKVYRTVVRPVATYGAECWPLTKEIESRLSVMETKRLRWTAGVTRLDQVRNDTIRHKFGVAPIAEKLREARFRWYGHVLRANDDTVVRLA</sequence>
<organism evidence="2 3">
    <name type="scientific">Heligmosomoides polygyrus</name>
    <name type="common">Parasitic roundworm</name>
    <dbReference type="NCBI Taxonomy" id="6339"/>
    <lineage>
        <taxon>Eukaryota</taxon>
        <taxon>Metazoa</taxon>
        <taxon>Ecdysozoa</taxon>
        <taxon>Nematoda</taxon>
        <taxon>Chromadorea</taxon>
        <taxon>Rhabditida</taxon>
        <taxon>Rhabditina</taxon>
        <taxon>Rhabditomorpha</taxon>
        <taxon>Strongyloidea</taxon>
        <taxon>Heligmosomidae</taxon>
        <taxon>Heligmosomoides</taxon>
    </lineage>
</organism>
<dbReference type="EMBL" id="UZAH01027814">
    <property type="protein sequence ID" value="VDO95236.1"/>
    <property type="molecule type" value="Genomic_DNA"/>
</dbReference>
<dbReference type="PANTHER" id="PTHR46238:SF8">
    <property type="entry name" value="ENDONUCLEASE_EXONUCLEASE_PHOSPHATASE DOMAIN-CONTAINING PROTEIN"/>
    <property type="match status" value="1"/>
</dbReference>
<reference evidence="1 2" key="1">
    <citation type="submission" date="2018-11" db="EMBL/GenBank/DDBJ databases">
        <authorList>
            <consortium name="Pathogen Informatics"/>
        </authorList>
    </citation>
    <scope>NUCLEOTIDE SEQUENCE [LARGE SCALE GENOMIC DNA]</scope>
</reference>
<dbReference type="PANTHER" id="PTHR46238">
    <property type="entry name" value="REVERSE TRANSCRIPTASE DOMAIN-CONTAINING PROTEIN"/>
    <property type="match status" value="1"/>
</dbReference>
<dbReference type="AlphaFoldDB" id="A0A183FXC0"/>
<reference evidence="3" key="2">
    <citation type="submission" date="2019-09" db="UniProtKB">
        <authorList>
            <consortium name="WormBaseParasite"/>
        </authorList>
    </citation>
    <scope>IDENTIFICATION</scope>
</reference>
<keyword evidence="2" id="KW-1185">Reference proteome</keyword>
<accession>A0A183FXC0</accession>
<evidence type="ECO:0000313" key="2">
    <source>
        <dbReference type="Proteomes" id="UP000050761"/>
    </source>
</evidence>
<evidence type="ECO:0000313" key="1">
    <source>
        <dbReference type="EMBL" id="VDO95236.1"/>
    </source>
</evidence>
<name>A0A183FXC0_HELPZ</name>
<proteinExistence type="predicted"/>
<dbReference type="Proteomes" id="UP000050761">
    <property type="component" value="Unassembled WGS sequence"/>
</dbReference>